<dbReference type="PANTHER" id="PTHR37807">
    <property type="entry name" value="OS07G0160300 PROTEIN"/>
    <property type="match status" value="1"/>
</dbReference>
<gene>
    <name evidence="3" type="ORF">CCACVL1_22879</name>
</gene>
<sequence length="308" mass="35578">MEMSMQEELDRPMILAVKCHLKEPRNEVAYKLAKYLKFPLIDQEEITQVLQDSQHSNDISFEIVLKIASTQLTKLKLGVILSTPISQNTHLDKLKHLAKSSDAILVIIQCLPEDASNGYEIVGVSKLTIDTEKKDFVAEDFVSKELDKVKKRIYRHLHPLIFNTKPSYGTEGHCQSCQRIIQGPSYQCILGCDEYVFDKACAELLGDLDQVRKNCPEYLRVTEPEYLFPRKLRQKCNVCVKEFSDSCHDCLFRTNMRESDQVRVSIEKRLEEIIENYNEKRYRHVLGIGTCVFKPSRFHSSWAGGRWG</sequence>
<dbReference type="OrthoDB" id="1884766at2759"/>
<evidence type="ECO:0000259" key="2">
    <source>
        <dbReference type="Pfam" id="PF03107"/>
    </source>
</evidence>
<reference evidence="3 4" key="1">
    <citation type="submission" date="2013-09" db="EMBL/GenBank/DDBJ databases">
        <title>Corchorus capsularis genome sequencing.</title>
        <authorList>
            <person name="Alam M."/>
            <person name="Haque M.S."/>
            <person name="Islam M.S."/>
            <person name="Emdad E.M."/>
            <person name="Islam M.M."/>
            <person name="Ahmed B."/>
            <person name="Halim A."/>
            <person name="Hossen Q.M.M."/>
            <person name="Hossain M.Z."/>
            <person name="Ahmed R."/>
            <person name="Khan M.M."/>
            <person name="Islam R."/>
            <person name="Rashid M.M."/>
            <person name="Khan S.A."/>
            <person name="Rahman M.S."/>
            <person name="Alam M."/>
        </authorList>
    </citation>
    <scope>NUCLEOTIDE SEQUENCE [LARGE SCALE GENOMIC DNA]</scope>
    <source>
        <strain evidence="4">cv. CVL-1</strain>
        <tissue evidence="3">Whole seedling</tissue>
    </source>
</reference>
<organism evidence="3 4">
    <name type="scientific">Corchorus capsularis</name>
    <name type="common">Jute</name>
    <dbReference type="NCBI Taxonomy" id="210143"/>
    <lineage>
        <taxon>Eukaryota</taxon>
        <taxon>Viridiplantae</taxon>
        <taxon>Streptophyta</taxon>
        <taxon>Embryophyta</taxon>
        <taxon>Tracheophyta</taxon>
        <taxon>Spermatophyta</taxon>
        <taxon>Magnoliopsida</taxon>
        <taxon>eudicotyledons</taxon>
        <taxon>Gunneridae</taxon>
        <taxon>Pentapetalae</taxon>
        <taxon>rosids</taxon>
        <taxon>malvids</taxon>
        <taxon>Malvales</taxon>
        <taxon>Malvaceae</taxon>
        <taxon>Grewioideae</taxon>
        <taxon>Apeibeae</taxon>
        <taxon>Corchorus</taxon>
    </lineage>
</organism>
<dbReference type="PANTHER" id="PTHR37807:SF4">
    <property type="entry name" value="DC1 DOMAIN-CONTAINING PROTEIN"/>
    <property type="match status" value="1"/>
</dbReference>
<keyword evidence="4" id="KW-1185">Reference proteome</keyword>
<dbReference type="Gramene" id="OMO62353">
    <property type="protein sequence ID" value="OMO62353"/>
    <property type="gene ID" value="CCACVL1_22879"/>
</dbReference>
<dbReference type="STRING" id="210143.A0A1R3GW86"/>
<dbReference type="Proteomes" id="UP000188268">
    <property type="component" value="Unassembled WGS sequence"/>
</dbReference>
<evidence type="ECO:0000313" key="4">
    <source>
        <dbReference type="Proteomes" id="UP000188268"/>
    </source>
</evidence>
<dbReference type="InterPro" id="IPR004146">
    <property type="entry name" value="DC1"/>
</dbReference>
<dbReference type="OMA" id="NHESHAH"/>
<evidence type="ECO:0000313" key="3">
    <source>
        <dbReference type="EMBL" id="OMO62353.1"/>
    </source>
</evidence>
<feature type="domain" description="DC1" evidence="2">
    <location>
        <begin position="155"/>
        <end position="202"/>
    </location>
</feature>
<name>A0A1R3GW86_COCAP</name>
<dbReference type="Pfam" id="PF03107">
    <property type="entry name" value="C1_2"/>
    <property type="match status" value="1"/>
</dbReference>
<keyword evidence="1" id="KW-0677">Repeat</keyword>
<evidence type="ECO:0000256" key="1">
    <source>
        <dbReference type="ARBA" id="ARBA00022737"/>
    </source>
</evidence>
<dbReference type="AlphaFoldDB" id="A0A1R3GW86"/>
<proteinExistence type="predicted"/>
<accession>A0A1R3GW86</accession>
<dbReference type="EMBL" id="AWWV01013259">
    <property type="protein sequence ID" value="OMO62353.1"/>
    <property type="molecule type" value="Genomic_DNA"/>
</dbReference>
<protein>
    <recommendedName>
        <fullName evidence="2">DC1 domain-containing protein</fullName>
    </recommendedName>
</protein>
<comment type="caution">
    <text evidence="3">The sequence shown here is derived from an EMBL/GenBank/DDBJ whole genome shotgun (WGS) entry which is preliminary data.</text>
</comment>